<keyword evidence="1 5" id="KW-0378">Hydrolase</keyword>
<dbReference type="PANTHER" id="PTHR10357">
    <property type="entry name" value="ALPHA-AMYLASE FAMILY MEMBER"/>
    <property type="match status" value="1"/>
</dbReference>
<dbReference type="GO" id="GO:0031216">
    <property type="term" value="F:neopullulanase activity"/>
    <property type="evidence" value="ECO:0007669"/>
    <property type="project" value="UniProtKB-EC"/>
</dbReference>
<keyword evidence="2 5" id="KW-0326">Glycosidase</keyword>
<dbReference type="Gene3D" id="3.20.20.80">
    <property type="entry name" value="Glycosidases"/>
    <property type="match status" value="1"/>
</dbReference>
<proteinExistence type="predicted"/>
<dbReference type="SUPFAM" id="SSF51011">
    <property type="entry name" value="Glycosyl hydrolase domain"/>
    <property type="match status" value="1"/>
</dbReference>
<dbReference type="GO" id="GO:0005975">
    <property type="term" value="P:carbohydrate metabolic process"/>
    <property type="evidence" value="ECO:0007669"/>
    <property type="project" value="InterPro"/>
</dbReference>
<evidence type="ECO:0000259" key="4">
    <source>
        <dbReference type="SMART" id="SM00642"/>
    </source>
</evidence>
<dbReference type="Gene3D" id="2.60.40.1180">
    <property type="entry name" value="Golgi alpha-mannosidase II"/>
    <property type="match status" value="1"/>
</dbReference>
<evidence type="ECO:0000256" key="2">
    <source>
        <dbReference type="ARBA" id="ARBA00023295"/>
    </source>
</evidence>
<dbReference type="Pfam" id="PF00128">
    <property type="entry name" value="Alpha-amylase"/>
    <property type="match status" value="2"/>
</dbReference>
<protein>
    <submittedName>
        <fullName evidence="5">Neopullulanase 2</fullName>
        <ecNumber evidence="5">3.2.1.135</ecNumber>
    </submittedName>
</protein>
<keyword evidence="6" id="KW-1185">Reference proteome</keyword>
<organism evidence="5 6">
    <name type="scientific">Botrimarina colliarenosi</name>
    <dbReference type="NCBI Taxonomy" id="2528001"/>
    <lineage>
        <taxon>Bacteria</taxon>
        <taxon>Pseudomonadati</taxon>
        <taxon>Planctomycetota</taxon>
        <taxon>Planctomycetia</taxon>
        <taxon>Pirellulales</taxon>
        <taxon>Lacipirellulaceae</taxon>
        <taxon>Botrimarina</taxon>
    </lineage>
</organism>
<comment type="caution">
    <text evidence="5">The sequence shown here is derived from an EMBL/GenBank/DDBJ whole genome shotgun (WGS) entry which is preliminary data.</text>
</comment>
<evidence type="ECO:0000313" key="5">
    <source>
        <dbReference type="EMBL" id="TWT95962.1"/>
    </source>
</evidence>
<keyword evidence="3" id="KW-0732">Signal</keyword>
<dbReference type="EC" id="3.2.1.135" evidence="5"/>
<dbReference type="EMBL" id="SJPR01000004">
    <property type="protein sequence ID" value="TWT95962.1"/>
    <property type="molecule type" value="Genomic_DNA"/>
</dbReference>
<dbReference type="Proteomes" id="UP000317421">
    <property type="component" value="Unassembled WGS sequence"/>
</dbReference>
<dbReference type="CDD" id="cd11338">
    <property type="entry name" value="AmyAc_CMD"/>
    <property type="match status" value="1"/>
</dbReference>
<dbReference type="SUPFAM" id="SSF51445">
    <property type="entry name" value="(Trans)glycosidases"/>
    <property type="match status" value="1"/>
</dbReference>
<dbReference type="InterPro" id="IPR013780">
    <property type="entry name" value="Glyco_hydro_b"/>
</dbReference>
<dbReference type="SMART" id="SM00642">
    <property type="entry name" value="Aamy"/>
    <property type="match status" value="1"/>
</dbReference>
<dbReference type="AlphaFoldDB" id="A0A5C6A7H8"/>
<evidence type="ECO:0000313" key="6">
    <source>
        <dbReference type="Proteomes" id="UP000317421"/>
    </source>
</evidence>
<accession>A0A5C6A7H8</accession>
<dbReference type="PANTHER" id="PTHR10357:SF210">
    <property type="entry name" value="MALTODEXTRIN GLUCOSIDASE"/>
    <property type="match status" value="1"/>
</dbReference>
<dbReference type="InterPro" id="IPR006047">
    <property type="entry name" value="GH13_cat_dom"/>
</dbReference>
<feature type="domain" description="Glycosyl hydrolase family 13 catalytic" evidence="4">
    <location>
        <begin position="42"/>
        <end position="526"/>
    </location>
</feature>
<feature type="signal peptide" evidence="3">
    <location>
        <begin position="1"/>
        <end position="23"/>
    </location>
</feature>
<dbReference type="OrthoDB" id="9805159at2"/>
<sequence precursor="true">MSGSGRHTLVTFAACFAASVSVAKEPLVASVPSWASQAVWYQVFPERFANGDPTNDPTRESLEHPARVPPTWAVTRWTSDWYAQAPWEQRGGGEFYRSVYNRRYGGDLQGVLDRLDYLAELGVNAIYFNPLFAAASLHKYDGDSFHHIDPHFGPDPAGDQAMLAGESEDPATWRWSAADKLFLDLVAECHRRRIRVVIDGVFNHTGRGCFAFRDLQKRGADSPYRDWYVVRSFDDPTTPADEFGYEGWWGTPTLPLFADNPEGKDLAAGPKAYVMNITRRWMDPDGDGDPSDGVDGWRLDVAEDVPLDFWREWNAEVRRLNPDAYTVCEHWGDAAGFVTEGGFSATMNYRGFAQPVKGFVIDGVLSASEFARLLIERANTFSDAQRHAAMNLIDSHDTERVASMVVNARLRLPYSEPERFDYEAGERCSPRSWAGYEVRKPRYHERRLQRVVAVLQATCVGAPMFYYGDEAGMWGADDPDDRKPMLWPDLDYDAEAADPLARPRPTDAVAFDRDLFRFYQKVIALRRVFPVLAGGSFAVESVDDEAAALVFRRSDAAQSVYVAINRGDGPWSAEVALPEGGRLREVFTASGQPQRVRVDAIDGGVRLTLPERDAALFVVERAE</sequence>
<dbReference type="InterPro" id="IPR017853">
    <property type="entry name" value="GH"/>
</dbReference>
<feature type="chain" id="PRO_5022696604" evidence="3">
    <location>
        <begin position="24"/>
        <end position="623"/>
    </location>
</feature>
<evidence type="ECO:0000256" key="1">
    <source>
        <dbReference type="ARBA" id="ARBA00022801"/>
    </source>
</evidence>
<name>A0A5C6A7H8_9BACT</name>
<reference evidence="5 6" key="1">
    <citation type="submission" date="2019-02" db="EMBL/GenBank/DDBJ databases">
        <title>Deep-cultivation of Planctomycetes and their phenomic and genomic characterization uncovers novel biology.</title>
        <authorList>
            <person name="Wiegand S."/>
            <person name="Jogler M."/>
            <person name="Boedeker C."/>
            <person name="Pinto D."/>
            <person name="Vollmers J."/>
            <person name="Rivas-Marin E."/>
            <person name="Kohn T."/>
            <person name="Peeters S.H."/>
            <person name="Heuer A."/>
            <person name="Rast P."/>
            <person name="Oberbeckmann S."/>
            <person name="Bunk B."/>
            <person name="Jeske O."/>
            <person name="Meyerdierks A."/>
            <person name="Storesund J.E."/>
            <person name="Kallscheuer N."/>
            <person name="Luecker S."/>
            <person name="Lage O.M."/>
            <person name="Pohl T."/>
            <person name="Merkel B.J."/>
            <person name="Hornburger P."/>
            <person name="Mueller R.-W."/>
            <person name="Bruemmer F."/>
            <person name="Labrenz M."/>
            <person name="Spormann A.M."/>
            <person name="Op Den Camp H."/>
            <person name="Overmann J."/>
            <person name="Amann R."/>
            <person name="Jetten M.S.M."/>
            <person name="Mascher T."/>
            <person name="Medema M.H."/>
            <person name="Devos D.P."/>
            <person name="Kaster A.-K."/>
            <person name="Ovreas L."/>
            <person name="Rohde M."/>
            <person name="Galperin M.Y."/>
            <person name="Jogler C."/>
        </authorList>
    </citation>
    <scope>NUCLEOTIDE SEQUENCE [LARGE SCALE GENOMIC DNA]</scope>
    <source>
        <strain evidence="5 6">Pla108</strain>
    </source>
</reference>
<gene>
    <name evidence="5" type="primary">tvaII</name>
    <name evidence="5" type="ORF">Pla108_30390</name>
</gene>
<evidence type="ECO:0000256" key="3">
    <source>
        <dbReference type="SAM" id="SignalP"/>
    </source>
</evidence>